<feature type="region of interest" description="Disordered" evidence="1">
    <location>
        <begin position="113"/>
        <end position="143"/>
    </location>
</feature>
<accession>A0ABR2ZVR3</accession>
<dbReference type="Proteomes" id="UP001437256">
    <property type="component" value="Unassembled WGS sequence"/>
</dbReference>
<organism evidence="2 3">
    <name type="scientific">Marasmius tenuissimus</name>
    <dbReference type="NCBI Taxonomy" id="585030"/>
    <lineage>
        <taxon>Eukaryota</taxon>
        <taxon>Fungi</taxon>
        <taxon>Dikarya</taxon>
        <taxon>Basidiomycota</taxon>
        <taxon>Agaricomycotina</taxon>
        <taxon>Agaricomycetes</taxon>
        <taxon>Agaricomycetidae</taxon>
        <taxon>Agaricales</taxon>
        <taxon>Marasmiineae</taxon>
        <taxon>Marasmiaceae</taxon>
        <taxon>Marasmius</taxon>
    </lineage>
</organism>
<dbReference type="Gene3D" id="1.10.10.790">
    <property type="entry name" value="Surp module"/>
    <property type="match status" value="1"/>
</dbReference>
<gene>
    <name evidence="2" type="ORF">AAF712_007322</name>
</gene>
<evidence type="ECO:0000313" key="3">
    <source>
        <dbReference type="Proteomes" id="UP001437256"/>
    </source>
</evidence>
<proteinExistence type="predicted"/>
<feature type="region of interest" description="Disordered" evidence="1">
    <location>
        <begin position="265"/>
        <end position="324"/>
    </location>
</feature>
<dbReference type="InterPro" id="IPR035967">
    <property type="entry name" value="SWAP/Surp_sf"/>
</dbReference>
<reference evidence="2 3" key="1">
    <citation type="submission" date="2024-05" db="EMBL/GenBank/DDBJ databases">
        <title>A draft genome resource for the thread blight pathogen Marasmius tenuissimus strain MS-2.</title>
        <authorList>
            <person name="Yulfo-Soto G.E."/>
            <person name="Baruah I.K."/>
            <person name="Amoako-Attah I."/>
            <person name="Bukari Y."/>
            <person name="Meinhardt L.W."/>
            <person name="Bailey B.A."/>
            <person name="Cohen S.P."/>
        </authorList>
    </citation>
    <scope>NUCLEOTIDE SEQUENCE [LARGE SCALE GENOMIC DNA]</scope>
    <source>
        <strain evidence="2 3">MS-2</strain>
    </source>
</reference>
<name>A0ABR2ZVR3_9AGAR</name>
<feature type="compositionally biased region" description="Acidic residues" evidence="1">
    <location>
        <begin position="176"/>
        <end position="196"/>
    </location>
</feature>
<sequence length="337" mass="37852">MSHSRKRKHSPPPTTGPSSDPNLFVQAQEADIVHGPQGELAAQSLEVRGANNIGNALIRLFGDEQQSSKFIRDDEESLYGFATDSRTRTDEIWVDRYDARLLLDREEFDALRQVQQDTTSTSIRASSPDGWSDLPSDTEDTFFFTPEETDDYRRDKRRRLLEETRERRLKARMLEDGDTPGDNQEEPWGGSDEEPDEAQKQIMHRTAKHIATSPNPSQLEMRILANHGNDKRFAFLRGRWSRAWQIEKGRARIENEKGKKPALLGTLADYGDSSGDEDDSIRGASAEPAVDALAGSDHEIPPPAEQVQSEPGGGDDSVAMEARRARAKEWIAKRRAA</sequence>
<dbReference type="EMBL" id="JBBXMP010000044">
    <property type="protein sequence ID" value="KAL0065681.1"/>
    <property type="molecule type" value="Genomic_DNA"/>
</dbReference>
<evidence type="ECO:0000256" key="1">
    <source>
        <dbReference type="SAM" id="MobiDB-lite"/>
    </source>
</evidence>
<feature type="compositionally biased region" description="Polar residues" evidence="1">
    <location>
        <begin position="113"/>
        <end position="125"/>
    </location>
</feature>
<feature type="region of interest" description="Disordered" evidence="1">
    <location>
        <begin position="169"/>
        <end position="198"/>
    </location>
</feature>
<keyword evidence="3" id="KW-1185">Reference proteome</keyword>
<feature type="region of interest" description="Disordered" evidence="1">
    <location>
        <begin position="1"/>
        <end position="22"/>
    </location>
</feature>
<feature type="compositionally biased region" description="Basic residues" evidence="1">
    <location>
        <begin position="1"/>
        <end position="10"/>
    </location>
</feature>
<comment type="caution">
    <text evidence="2">The sequence shown here is derived from an EMBL/GenBank/DDBJ whole genome shotgun (WGS) entry which is preliminary data.</text>
</comment>
<protein>
    <submittedName>
        <fullName evidence="2">Uncharacterized protein</fullName>
    </submittedName>
</protein>
<evidence type="ECO:0000313" key="2">
    <source>
        <dbReference type="EMBL" id="KAL0065681.1"/>
    </source>
</evidence>